<feature type="domain" description="Replication protein A 70 kDa DNA-binding subunit B/D first OB fold" evidence="1">
    <location>
        <begin position="24"/>
        <end position="79"/>
    </location>
</feature>
<dbReference type="Pfam" id="PF02721">
    <property type="entry name" value="DUF223"/>
    <property type="match status" value="1"/>
</dbReference>
<dbReference type="AlphaFoldDB" id="A0AAP0E818"/>
<name>A0AAP0E818_9MAGN</name>
<gene>
    <name evidence="2" type="ORF">Syun_028951</name>
</gene>
<evidence type="ECO:0000259" key="1">
    <source>
        <dbReference type="Pfam" id="PF02721"/>
    </source>
</evidence>
<dbReference type="InterPro" id="IPR012340">
    <property type="entry name" value="NA-bd_OB-fold"/>
</dbReference>
<accession>A0AAP0E818</accession>
<protein>
    <recommendedName>
        <fullName evidence="1">Replication protein A 70 kDa DNA-binding subunit B/D first OB fold domain-containing protein</fullName>
    </recommendedName>
</protein>
<dbReference type="InterPro" id="IPR003871">
    <property type="entry name" value="RFA1B/D_OB_1st"/>
</dbReference>
<evidence type="ECO:0000313" key="2">
    <source>
        <dbReference type="EMBL" id="KAK9086557.1"/>
    </source>
</evidence>
<dbReference type="Proteomes" id="UP001420932">
    <property type="component" value="Unassembled WGS sequence"/>
</dbReference>
<sequence>MEKFSVVSYCDQSNTRLTSPEMEYTMLDDLRPTREDWVVRVRISRLWESQNLRNNNEVISLDMILIDEQECEFTIKAKVTDIDITMVGRTYRATYVQKN</sequence>
<organism evidence="2 3">
    <name type="scientific">Stephania yunnanensis</name>
    <dbReference type="NCBI Taxonomy" id="152371"/>
    <lineage>
        <taxon>Eukaryota</taxon>
        <taxon>Viridiplantae</taxon>
        <taxon>Streptophyta</taxon>
        <taxon>Embryophyta</taxon>
        <taxon>Tracheophyta</taxon>
        <taxon>Spermatophyta</taxon>
        <taxon>Magnoliopsida</taxon>
        <taxon>Ranunculales</taxon>
        <taxon>Menispermaceae</taxon>
        <taxon>Menispermoideae</taxon>
        <taxon>Cissampelideae</taxon>
        <taxon>Stephania</taxon>
    </lineage>
</organism>
<reference evidence="2 3" key="1">
    <citation type="submission" date="2024-01" db="EMBL/GenBank/DDBJ databases">
        <title>Genome assemblies of Stephania.</title>
        <authorList>
            <person name="Yang L."/>
        </authorList>
    </citation>
    <scope>NUCLEOTIDE SEQUENCE [LARGE SCALE GENOMIC DNA]</scope>
    <source>
        <strain evidence="2">YNDBR</strain>
        <tissue evidence="2">Leaf</tissue>
    </source>
</reference>
<keyword evidence="3" id="KW-1185">Reference proteome</keyword>
<dbReference type="SUPFAM" id="SSF50249">
    <property type="entry name" value="Nucleic acid-binding proteins"/>
    <property type="match status" value="1"/>
</dbReference>
<evidence type="ECO:0000313" key="3">
    <source>
        <dbReference type="Proteomes" id="UP001420932"/>
    </source>
</evidence>
<dbReference type="Gene3D" id="2.40.50.140">
    <property type="entry name" value="Nucleic acid-binding proteins"/>
    <property type="match status" value="1"/>
</dbReference>
<comment type="caution">
    <text evidence="2">The sequence shown here is derived from an EMBL/GenBank/DDBJ whole genome shotgun (WGS) entry which is preliminary data.</text>
</comment>
<dbReference type="EMBL" id="JBBNAF010000013">
    <property type="protein sequence ID" value="KAK9086557.1"/>
    <property type="molecule type" value="Genomic_DNA"/>
</dbReference>
<proteinExistence type="predicted"/>